<evidence type="ECO:0000259" key="4">
    <source>
        <dbReference type="PROSITE" id="PS51900"/>
    </source>
</evidence>
<evidence type="ECO:0000256" key="1">
    <source>
        <dbReference type="ARBA" id="ARBA00022908"/>
    </source>
</evidence>
<evidence type="ECO:0000256" key="2">
    <source>
        <dbReference type="ARBA" id="ARBA00023125"/>
    </source>
</evidence>
<dbReference type="EMBL" id="JAPUBN010000021">
    <property type="protein sequence ID" value="MCZ2723337.1"/>
    <property type="molecule type" value="Genomic_DNA"/>
</dbReference>
<dbReference type="InterPro" id="IPR044068">
    <property type="entry name" value="CB"/>
</dbReference>
<comment type="caution">
    <text evidence="5">The sequence shown here is derived from an EMBL/GenBank/DDBJ whole genome shotgun (WGS) entry which is preliminary data.</text>
</comment>
<evidence type="ECO:0000313" key="5">
    <source>
        <dbReference type="EMBL" id="MCZ2723337.1"/>
    </source>
</evidence>
<name>A0ABT4JY70_9GAMM</name>
<evidence type="ECO:0000313" key="6">
    <source>
        <dbReference type="Proteomes" id="UP001149719"/>
    </source>
</evidence>
<keyword evidence="2 3" id="KW-0238">DNA-binding</keyword>
<dbReference type="InterPro" id="IPR010998">
    <property type="entry name" value="Integrase_recombinase_N"/>
</dbReference>
<dbReference type="InterPro" id="IPR004107">
    <property type="entry name" value="Integrase_SAM-like_N"/>
</dbReference>
<keyword evidence="6" id="KW-1185">Reference proteome</keyword>
<feature type="non-terminal residue" evidence="5">
    <location>
        <position position="110"/>
    </location>
</feature>
<dbReference type="RefSeq" id="WP_269127435.1">
    <property type="nucleotide sequence ID" value="NZ_JAPUBN010000021.1"/>
</dbReference>
<accession>A0ABT4JY70</accession>
<evidence type="ECO:0000256" key="3">
    <source>
        <dbReference type="PROSITE-ProRule" id="PRU01248"/>
    </source>
</evidence>
<dbReference type="Gene3D" id="1.10.150.130">
    <property type="match status" value="1"/>
</dbReference>
<keyword evidence="1" id="KW-0229">DNA integration</keyword>
<protein>
    <submittedName>
        <fullName evidence="5">Site-specific integrase</fullName>
    </submittedName>
</protein>
<dbReference type="Pfam" id="PF13495">
    <property type="entry name" value="Phage_int_SAM_4"/>
    <property type="match status" value="1"/>
</dbReference>
<reference evidence="5" key="1">
    <citation type="submission" date="2022-12" db="EMBL/GenBank/DDBJ databases">
        <title>Marinomonas 15G1-11 sp. nov, isolated from marine algae.</title>
        <authorList>
            <person name="Butt M."/>
            <person name="Choi D.G."/>
            <person name="Kim J.M."/>
            <person name="Lee J.K."/>
            <person name="Baek J.H."/>
            <person name="Jeon C.O."/>
        </authorList>
    </citation>
    <scope>NUCLEOTIDE SEQUENCE</scope>
    <source>
        <strain evidence="5">15G1-11</strain>
    </source>
</reference>
<sequence length="110" mass="12886">MTPLRQKVIDQMTLQGLSAATQKSYLYQLKEVAKYFHLSPDVLSDTEIQSYLLYLIRDRHWSWSSCRQALHALNFLYRHVLNKPLGQMALPHSNKTQKIPDLLYPDEVLN</sequence>
<gene>
    <name evidence="5" type="ORF">O1D97_17420</name>
</gene>
<organism evidence="5 6">
    <name type="scientific">Marinomonas phaeophyticola</name>
    <dbReference type="NCBI Taxonomy" id="3004091"/>
    <lineage>
        <taxon>Bacteria</taxon>
        <taxon>Pseudomonadati</taxon>
        <taxon>Pseudomonadota</taxon>
        <taxon>Gammaproteobacteria</taxon>
        <taxon>Oceanospirillales</taxon>
        <taxon>Oceanospirillaceae</taxon>
        <taxon>Marinomonas</taxon>
    </lineage>
</organism>
<proteinExistence type="predicted"/>
<dbReference type="Proteomes" id="UP001149719">
    <property type="component" value="Unassembled WGS sequence"/>
</dbReference>
<feature type="domain" description="Core-binding (CB)" evidence="4">
    <location>
        <begin position="1"/>
        <end position="81"/>
    </location>
</feature>
<dbReference type="PROSITE" id="PS51900">
    <property type="entry name" value="CB"/>
    <property type="match status" value="1"/>
</dbReference>